<dbReference type="RefSeq" id="WP_306000261.1">
    <property type="nucleotide sequence ID" value="NZ_JASNFN010000014.1"/>
</dbReference>
<feature type="compositionally biased region" description="Basic and acidic residues" evidence="1">
    <location>
        <begin position="144"/>
        <end position="159"/>
    </location>
</feature>
<evidence type="ECO:0000313" key="3">
    <source>
        <dbReference type="Proteomes" id="UP001233673"/>
    </source>
</evidence>
<dbReference type="Proteomes" id="UP001233673">
    <property type="component" value="Unassembled WGS sequence"/>
</dbReference>
<feature type="region of interest" description="Disordered" evidence="1">
    <location>
        <begin position="139"/>
        <end position="178"/>
    </location>
</feature>
<evidence type="ECO:0000313" key="2">
    <source>
        <dbReference type="EMBL" id="MDP5183640.1"/>
    </source>
</evidence>
<proteinExistence type="predicted"/>
<evidence type="ECO:0000256" key="1">
    <source>
        <dbReference type="SAM" id="MobiDB-lite"/>
    </source>
</evidence>
<organism evidence="2 3">
    <name type="scientific">Blastococcus carthaginiensis</name>
    <dbReference type="NCBI Taxonomy" id="3050034"/>
    <lineage>
        <taxon>Bacteria</taxon>
        <taxon>Bacillati</taxon>
        <taxon>Actinomycetota</taxon>
        <taxon>Actinomycetes</taxon>
        <taxon>Geodermatophilales</taxon>
        <taxon>Geodermatophilaceae</taxon>
        <taxon>Blastococcus</taxon>
    </lineage>
</organism>
<comment type="caution">
    <text evidence="2">The sequence shown here is derived from an EMBL/GenBank/DDBJ whole genome shotgun (WGS) entry which is preliminary data.</text>
</comment>
<keyword evidence="3" id="KW-1185">Reference proteome</keyword>
<reference evidence="3" key="1">
    <citation type="submission" date="2023-05" db="EMBL/GenBank/DDBJ databases">
        <title>Draft genome of Pseudofrankia sp. BMG5.37.</title>
        <authorList>
            <person name="Gtari M."/>
            <person name="Ghodhbane F."/>
            <person name="Sbissi I."/>
        </authorList>
    </citation>
    <scope>NUCLEOTIDE SEQUENCE [LARGE SCALE GENOMIC DNA]</scope>
    <source>
        <strain evidence="3">BMG 814</strain>
    </source>
</reference>
<sequence>MRRVIDRQVNVPGIPRAVRALHLADGRAESWLETCGRLTFAALGLPPFVPQVELWVGGTLLKVVDGWYPEAALAIEFDGRVKYRRPRFGRTPEEELWEEKRREDLLRAAGVRFLRVAYEDLAGRRRVLDRSARRLLATPGPEMSDVRAVPRPDGCSRDDEAGDDGWLARVDDGVGRPG</sequence>
<protein>
    <recommendedName>
        <fullName evidence="4">DUF559 domain-containing protein</fullName>
    </recommendedName>
</protein>
<evidence type="ECO:0008006" key="4">
    <source>
        <dbReference type="Google" id="ProtNLM"/>
    </source>
</evidence>
<accession>A0ABT9IEW5</accession>
<gene>
    <name evidence="2" type="ORF">QOZ88_13425</name>
</gene>
<feature type="compositionally biased region" description="Basic and acidic residues" evidence="1">
    <location>
        <begin position="169"/>
        <end position="178"/>
    </location>
</feature>
<name>A0ABT9IEW5_9ACTN</name>
<dbReference type="EMBL" id="JASNFN010000014">
    <property type="protein sequence ID" value="MDP5183640.1"/>
    <property type="molecule type" value="Genomic_DNA"/>
</dbReference>